<dbReference type="GO" id="GO:0005975">
    <property type="term" value="P:carbohydrate metabolic process"/>
    <property type="evidence" value="ECO:0007669"/>
    <property type="project" value="InterPro"/>
</dbReference>
<dbReference type="Gene3D" id="2.60.40.10">
    <property type="entry name" value="Immunoglobulins"/>
    <property type="match status" value="1"/>
</dbReference>
<dbReference type="PANTHER" id="PTHR42715">
    <property type="entry name" value="BETA-GLUCOSIDASE"/>
    <property type="match status" value="1"/>
</dbReference>
<name>A0A918WZ28_9ACTN</name>
<dbReference type="InterPro" id="IPR036881">
    <property type="entry name" value="Glyco_hydro_3_C_sf"/>
</dbReference>
<dbReference type="PANTHER" id="PTHR42715:SF10">
    <property type="entry name" value="BETA-GLUCOSIDASE"/>
    <property type="match status" value="1"/>
</dbReference>
<dbReference type="InterPro" id="IPR017853">
    <property type="entry name" value="GH"/>
</dbReference>
<evidence type="ECO:0000259" key="4">
    <source>
        <dbReference type="PROSITE" id="PS51820"/>
    </source>
</evidence>
<reference evidence="5" key="2">
    <citation type="submission" date="2020-09" db="EMBL/GenBank/DDBJ databases">
        <authorList>
            <person name="Sun Q."/>
            <person name="Ohkuma M."/>
        </authorList>
    </citation>
    <scope>NUCLEOTIDE SEQUENCE</scope>
    <source>
        <strain evidence="5">JCM 4637</strain>
    </source>
</reference>
<dbReference type="InterPro" id="IPR026891">
    <property type="entry name" value="Fn3-like"/>
</dbReference>
<protein>
    <submittedName>
        <fullName evidence="5">Beta-glucosidase</fullName>
    </submittedName>
</protein>
<dbReference type="InterPro" id="IPR036962">
    <property type="entry name" value="Glyco_hydro_3_N_sf"/>
</dbReference>
<dbReference type="PROSITE" id="PS51318">
    <property type="entry name" value="TAT"/>
    <property type="match status" value="1"/>
</dbReference>
<dbReference type="Gene3D" id="2.60.120.380">
    <property type="match status" value="1"/>
</dbReference>
<keyword evidence="2" id="KW-0378">Hydrolase</keyword>
<dbReference type="InterPro" id="IPR006311">
    <property type="entry name" value="TAT_signal"/>
</dbReference>
<dbReference type="SMART" id="SM01217">
    <property type="entry name" value="Fn3_like"/>
    <property type="match status" value="1"/>
</dbReference>
<dbReference type="InterPro" id="IPR002772">
    <property type="entry name" value="Glyco_hydro_3_C"/>
</dbReference>
<dbReference type="SUPFAM" id="SSF52279">
    <property type="entry name" value="Beta-D-glucan exohydrolase, C-terminal domain"/>
    <property type="match status" value="1"/>
</dbReference>
<feature type="domain" description="PA14" evidence="4">
    <location>
        <begin position="436"/>
        <end position="603"/>
    </location>
</feature>
<dbReference type="InterPro" id="IPR001764">
    <property type="entry name" value="Glyco_hydro_3_N"/>
</dbReference>
<evidence type="ECO:0000256" key="1">
    <source>
        <dbReference type="ARBA" id="ARBA00005336"/>
    </source>
</evidence>
<dbReference type="GO" id="GO:0004553">
    <property type="term" value="F:hydrolase activity, hydrolyzing O-glycosyl compounds"/>
    <property type="evidence" value="ECO:0007669"/>
    <property type="project" value="InterPro"/>
</dbReference>
<dbReference type="EMBL" id="BMVC01000007">
    <property type="protein sequence ID" value="GHC96786.1"/>
    <property type="molecule type" value="Genomic_DNA"/>
</dbReference>
<dbReference type="PROSITE" id="PS51820">
    <property type="entry name" value="PA14"/>
    <property type="match status" value="1"/>
</dbReference>
<feature type="compositionally biased region" description="Basic and acidic residues" evidence="3">
    <location>
        <begin position="707"/>
        <end position="722"/>
    </location>
</feature>
<dbReference type="PRINTS" id="PR00133">
    <property type="entry name" value="GLHYDRLASE3"/>
</dbReference>
<evidence type="ECO:0000313" key="5">
    <source>
        <dbReference type="EMBL" id="GHC96786.1"/>
    </source>
</evidence>
<dbReference type="AlphaFoldDB" id="A0A918WZ28"/>
<dbReference type="SUPFAM" id="SSF51445">
    <property type="entry name" value="(Trans)glycosidases"/>
    <property type="match status" value="1"/>
</dbReference>
<dbReference type="Gene3D" id="3.40.50.1700">
    <property type="entry name" value="Glycoside hydrolase family 3 C-terminal domain"/>
    <property type="match status" value="1"/>
</dbReference>
<dbReference type="Gene3D" id="3.20.20.300">
    <property type="entry name" value="Glycoside hydrolase, family 3, N-terminal domain"/>
    <property type="match status" value="1"/>
</dbReference>
<sequence>MPAHPNDAAPGTSHDVAVTGPSRRTLMKQFGTAAAAFAFVAAAGPLATAGPAAAATAGAAAAPAASGRVRKLIAKLTLDEKLSLVHGAVDPQRLGQAGYVPGIKRLGIPELRLSDGPAGVNVAKSATGLPPVSTLGAAFNPALAREYGEVMGREGRTLGMDVLLAPQIELSRTPFFSRNKDQSGEDPYLNGLIGAAQVEGVQAQGMLAQAKHFLANNQRFHEFDREKPENSYDFIVDERTLHEMYLPAFDAVVRAGVSSVMSAYNHLNGKWNSEQKTTLTDILRGELGFRGFVTSDWGATHSTAALQAGQDMQMWDGSFYGEPLKKAILGGSIPESALDTAVSRILGQYDAFGMLDGSRKPARRSIDIEAGARVAREVATQGAVLLANDGGLPLSKSALNDLALIGPTAGQVAVSVAGERAYGFEDRMVSPLDALRRTTGRRIAYEVGVDLTGTAVPASALPGGLARKGGGTDKTVDFTGPKGLPVGSTTEWTGTLVPPTTGEYALKIQGWGAKVSLSVDGKEIASAAGARDSFTRKWSSIVPTTDGLDNGQAAPVTLTGGKTYKLLVKATGWDATIADRGPVQIRLAWVTPEQRAAHIADAVKLARRVHTPVVFAFNGEGGALGGSGDLTTLTLPAHQDELIDAVASANPRTILVLNTGSAATMPWRRKVRTILHTGYVGQEGGWSTADLLTGRANPGGKATVTWPKKETDDPTLDPKHPERYYGVDKTVTYSEGIFVGYRGYDKAGTEPHFPFGHGLSYTEFGYSRLSVREHGDGFDVTFTVTNKGRRTGAEVPQVYLGPARKAPVEMAVRALAGFQRVELRPGESRRITVRVGERQLSYWDTGRGRWTRAKGRRAVYVGASSRDIRLTDSVDC</sequence>
<gene>
    <name evidence="5" type="ORF">GCM10010334_37430</name>
</gene>
<dbReference type="Pfam" id="PF14310">
    <property type="entry name" value="Fn3-like"/>
    <property type="match status" value="1"/>
</dbReference>
<dbReference type="InterPro" id="IPR037524">
    <property type="entry name" value="PA14/GLEYA"/>
</dbReference>
<dbReference type="InterPro" id="IPR050288">
    <property type="entry name" value="Cellulose_deg_GH3"/>
</dbReference>
<dbReference type="InterPro" id="IPR013783">
    <property type="entry name" value="Ig-like_fold"/>
</dbReference>
<accession>A0A918WZ28</accession>
<dbReference type="Pfam" id="PF01915">
    <property type="entry name" value="Glyco_hydro_3_C"/>
    <property type="match status" value="1"/>
</dbReference>
<organism evidence="5 6">
    <name type="scientific">Streptomyces finlayi</name>
    <dbReference type="NCBI Taxonomy" id="67296"/>
    <lineage>
        <taxon>Bacteria</taxon>
        <taxon>Bacillati</taxon>
        <taxon>Actinomycetota</taxon>
        <taxon>Actinomycetes</taxon>
        <taxon>Kitasatosporales</taxon>
        <taxon>Streptomycetaceae</taxon>
        <taxon>Streptomyces</taxon>
    </lineage>
</organism>
<dbReference type="Pfam" id="PF00933">
    <property type="entry name" value="Glyco_hydro_3"/>
    <property type="match status" value="1"/>
</dbReference>
<evidence type="ECO:0000256" key="3">
    <source>
        <dbReference type="SAM" id="MobiDB-lite"/>
    </source>
</evidence>
<feature type="region of interest" description="Disordered" evidence="3">
    <location>
        <begin position="699"/>
        <end position="722"/>
    </location>
</feature>
<dbReference type="Proteomes" id="UP000638353">
    <property type="component" value="Unassembled WGS sequence"/>
</dbReference>
<reference evidence="5" key="1">
    <citation type="journal article" date="2014" name="Int. J. Syst. Evol. Microbiol.">
        <title>Complete genome sequence of Corynebacterium casei LMG S-19264T (=DSM 44701T), isolated from a smear-ripened cheese.</title>
        <authorList>
            <consortium name="US DOE Joint Genome Institute (JGI-PGF)"/>
            <person name="Walter F."/>
            <person name="Albersmeier A."/>
            <person name="Kalinowski J."/>
            <person name="Ruckert C."/>
        </authorList>
    </citation>
    <scope>NUCLEOTIDE SEQUENCE</scope>
    <source>
        <strain evidence="5">JCM 4637</strain>
    </source>
</reference>
<evidence type="ECO:0000256" key="2">
    <source>
        <dbReference type="ARBA" id="ARBA00022801"/>
    </source>
</evidence>
<comment type="caution">
    <text evidence="5">The sequence shown here is derived from an EMBL/GenBank/DDBJ whole genome shotgun (WGS) entry which is preliminary data.</text>
</comment>
<evidence type="ECO:0000313" key="6">
    <source>
        <dbReference type="Proteomes" id="UP000638353"/>
    </source>
</evidence>
<comment type="similarity">
    <text evidence="1">Belongs to the glycosyl hydrolase 3 family.</text>
</comment>
<proteinExistence type="inferred from homology"/>